<name>A0ABW9QN36_9ACTN</name>
<evidence type="ECO:0000259" key="3">
    <source>
        <dbReference type="Pfam" id="PF20254"/>
    </source>
</evidence>
<proteinExistence type="predicted"/>
<dbReference type="EMBL" id="WJHE01000005">
    <property type="protein sequence ID" value="MST31139.1"/>
    <property type="molecule type" value="Genomic_DNA"/>
</dbReference>
<feature type="compositionally biased region" description="Polar residues" evidence="1">
    <location>
        <begin position="531"/>
        <end position="541"/>
    </location>
</feature>
<organism evidence="4 5">
    <name type="scientific">Acidiferrimicrobium australe</name>
    <dbReference type="NCBI Taxonomy" id="2664430"/>
    <lineage>
        <taxon>Bacteria</taxon>
        <taxon>Bacillati</taxon>
        <taxon>Actinomycetota</taxon>
        <taxon>Acidimicrobiia</taxon>
        <taxon>Acidimicrobiales</taxon>
        <taxon>Acidimicrobiaceae</taxon>
        <taxon>Acidiferrimicrobium</taxon>
    </lineage>
</organism>
<gene>
    <name evidence="4" type="ORF">GHK86_00135</name>
</gene>
<sequence>MILVAVAVLLVTVLVPGGPPAQARSTSRHTGRAGPAAATSEHAKRPATFTGPDGVESRAIIAENRKPGTTAWKITGAPRTGMIEGFADRNYVADGQSFGLYVSTTAPSFHVVAYRMGYYQGKGGRQVWSSAEVPGRRQPACPVDHSTNMVSCDNWSRSLTVRTTAAWTPGDYVLKLVGSGNQQAYVLLTVWDPHSHAAYMVVNRTLTEQGWNTFGGYDFYQGQGACILDNYTYPPCNRARVVSLDRPYAQGNGAEDFFGNEYPLIYWMEEHGLDVTYVTDITLTQHPAFALQHRAWLSLDHDETWTYTELQAARTAMAHGVNVLFFSGAAVVRHARLQASPLGADREVVDYRNPQEDPASHGGNPNQVTANTWGTADIAITGQEYSGYVLPGEPNAAMVVYDASSWIFAGTGLHDGSRIPGVIGSDIDHLDPASGLTPKDLQVVAHSPIPLSEAYTNQGTWSGHTYSDFTYYTDPASGAGVIDTGDTIFIGDLRTCNMHLTGCQPALLRITGNMLRVFGQGPAGHLEPSHPNWQSVTPSGS</sequence>
<evidence type="ECO:0000313" key="5">
    <source>
        <dbReference type="Proteomes" id="UP000437736"/>
    </source>
</evidence>
<keyword evidence="5" id="KW-1185">Reference proteome</keyword>
<reference evidence="4 5" key="1">
    <citation type="submission" date="2019-11" db="EMBL/GenBank/DDBJ databases">
        <title>Acidiferrimicrobium australis gen. nov., sp. nov., an acidophilic and obligately heterotrophic, member of the Actinobacteria that catalyses dissimilatory oxido- reduction of iron isolated from metal-rich acidic water in Chile.</title>
        <authorList>
            <person name="Gonzalez D."/>
            <person name="Huber K."/>
            <person name="Hedrich S."/>
            <person name="Rojas-Villalobos C."/>
            <person name="Quatrini R."/>
            <person name="Dinamarca M.A."/>
            <person name="Schwarz A."/>
            <person name="Canales C."/>
            <person name="Nancucheo I."/>
        </authorList>
    </citation>
    <scope>NUCLEOTIDE SEQUENCE [LARGE SCALE GENOMIC DNA]</scope>
    <source>
        <strain evidence="4 5">USS-CCA1</strain>
    </source>
</reference>
<dbReference type="InterPro" id="IPR046540">
    <property type="entry name" value="DMFA2_C"/>
</dbReference>
<protein>
    <recommendedName>
        <fullName evidence="3">N,N-dimethylformamidase beta subunit-like C-terminal domain-containing protein</fullName>
    </recommendedName>
</protein>
<feature type="signal peptide" evidence="2">
    <location>
        <begin position="1"/>
        <end position="23"/>
    </location>
</feature>
<dbReference type="Proteomes" id="UP000437736">
    <property type="component" value="Unassembled WGS sequence"/>
</dbReference>
<dbReference type="Pfam" id="PF20254">
    <property type="entry name" value="DMFA2_C"/>
    <property type="match status" value="1"/>
</dbReference>
<evidence type="ECO:0000256" key="1">
    <source>
        <dbReference type="SAM" id="MobiDB-lite"/>
    </source>
</evidence>
<accession>A0ABW9QN36</accession>
<evidence type="ECO:0000256" key="2">
    <source>
        <dbReference type="SAM" id="SignalP"/>
    </source>
</evidence>
<feature type="region of interest" description="Disordered" evidence="1">
    <location>
        <begin position="19"/>
        <end position="54"/>
    </location>
</feature>
<evidence type="ECO:0000313" key="4">
    <source>
        <dbReference type="EMBL" id="MST31139.1"/>
    </source>
</evidence>
<feature type="domain" description="N,N-dimethylformamidase beta subunit-like C-terminal" evidence="3">
    <location>
        <begin position="112"/>
        <end position="494"/>
    </location>
</feature>
<feature type="region of interest" description="Disordered" evidence="1">
    <location>
        <begin position="522"/>
        <end position="541"/>
    </location>
</feature>
<comment type="caution">
    <text evidence="4">The sequence shown here is derived from an EMBL/GenBank/DDBJ whole genome shotgun (WGS) entry which is preliminary data.</text>
</comment>
<feature type="chain" id="PRO_5046010251" description="N,N-dimethylformamidase beta subunit-like C-terminal domain-containing protein" evidence="2">
    <location>
        <begin position="24"/>
        <end position="541"/>
    </location>
</feature>
<keyword evidence="2" id="KW-0732">Signal</keyword>